<evidence type="ECO:0000256" key="1">
    <source>
        <dbReference type="HAMAP-Rule" id="MF_02088"/>
    </source>
</evidence>
<comment type="similarity">
    <text evidence="1">Belongs to the vitamin uptake transporter (VUT/ECF) (TC 2.A.88) family. Q precursor transporter subfamily.</text>
</comment>
<dbReference type="PANTHER" id="PTHR34300:SF2">
    <property type="entry name" value="QUEUOSINE PRECURSOR TRANSPORTER-RELATED"/>
    <property type="match status" value="1"/>
</dbReference>
<dbReference type="EMBL" id="QUMS01000003">
    <property type="protein sequence ID" value="REG07086.1"/>
    <property type="molecule type" value="Genomic_DNA"/>
</dbReference>
<dbReference type="OrthoDB" id="9805479at2"/>
<keyword evidence="3" id="KW-1185">Reference proteome</keyword>
<evidence type="ECO:0000313" key="2">
    <source>
        <dbReference type="EMBL" id="REG07086.1"/>
    </source>
</evidence>
<feature type="transmembrane region" description="Helical" evidence="1">
    <location>
        <begin position="205"/>
        <end position="223"/>
    </location>
</feature>
<dbReference type="InterPro" id="IPR003744">
    <property type="entry name" value="YhhQ"/>
</dbReference>
<protein>
    <recommendedName>
        <fullName evidence="1">Probable queuosine precursor transporter</fullName>
        <shortName evidence="1">Q precursor transporter</shortName>
    </recommendedName>
</protein>
<dbReference type="GO" id="GO:0005886">
    <property type="term" value="C:plasma membrane"/>
    <property type="evidence" value="ECO:0007669"/>
    <property type="project" value="UniProtKB-SubCell"/>
</dbReference>
<feature type="transmembrane region" description="Helical" evidence="1">
    <location>
        <begin position="163"/>
        <end position="185"/>
    </location>
</feature>
<gene>
    <name evidence="2" type="ORF">DFR64_2290</name>
</gene>
<keyword evidence="1" id="KW-1003">Cell membrane</keyword>
<dbReference type="GO" id="GO:0022857">
    <property type="term" value="F:transmembrane transporter activity"/>
    <property type="evidence" value="ECO:0007669"/>
    <property type="project" value="UniProtKB-UniRule"/>
</dbReference>
<feature type="transmembrane region" description="Helical" evidence="1">
    <location>
        <begin position="122"/>
        <end position="142"/>
    </location>
</feature>
<dbReference type="RefSeq" id="WP_116225564.1">
    <property type="nucleotide sequence ID" value="NZ_AP018437.1"/>
</dbReference>
<keyword evidence="1" id="KW-0472">Membrane</keyword>
<dbReference type="AlphaFoldDB" id="A0A347ZVQ9"/>
<feature type="transmembrane region" description="Helical" evidence="1">
    <location>
        <begin position="84"/>
        <end position="102"/>
    </location>
</feature>
<accession>A0A347ZVQ9</accession>
<comment type="subcellular location">
    <subcellularLocation>
        <location evidence="1">Cell membrane</location>
        <topology evidence="1">Multi-pass membrane protein</topology>
    </subcellularLocation>
</comment>
<dbReference type="PANTHER" id="PTHR34300">
    <property type="entry name" value="QUEUOSINE PRECURSOR TRANSPORTER-RELATED"/>
    <property type="match status" value="1"/>
</dbReference>
<keyword evidence="1" id="KW-0813">Transport</keyword>
<organism evidence="2 3">
    <name type="scientific">Pelolinea submarina</name>
    <dbReference type="NCBI Taxonomy" id="913107"/>
    <lineage>
        <taxon>Bacteria</taxon>
        <taxon>Bacillati</taxon>
        <taxon>Chloroflexota</taxon>
        <taxon>Anaerolineae</taxon>
        <taxon>Anaerolineales</taxon>
        <taxon>Anaerolineaceae</taxon>
        <taxon>Pelolinea</taxon>
    </lineage>
</organism>
<keyword evidence="1" id="KW-1133">Transmembrane helix</keyword>
<dbReference type="Proteomes" id="UP000256388">
    <property type="component" value="Unassembled WGS sequence"/>
</dbReference>
<sequence>MPENKTPLKTTAQKCYRYFDLVMALFVTVLITSNISSSAKIIDWGVSLFGVRLSFDGGTLLFPISYIFGDVLTEVYGFKRSRRVIWTGFGALALSAAALALVQRLPGEAAWEGYAGQAAYDAILGGMSSFGLVAASLTAYLMGEFSNSVILAIMKVMTKGKWLWTRTIGSTLVGEAVDSVVFIAIASLAGVFPWEAFVSLSLTNYLFKTGIEVLFTPVTYWVVNSLKKAENEDFYDIGTKFSPV</sequence>
<dbReference type="HAMAP" id="MF_02088">
    <property type="entry name" value="Q_prec_transport"/>
    <property type="match status" value="1"/>
</dbReference>
<comment type="function">
    <text evidence="1">Involved in the import of queuosine (Q) precursors, required for Q precursor salvage.</text>
</comment>
<dbReference type="Pfam" id="PF02592">
    <property type="entry name" value="Vut_1"/>
    <property type="match status" value="1"/>
</dbReference>
<dbReference type="NCBIfam" id="TIGR00697">
    <property type="entry name" value="queuosine precursor transporter"/>
    <property type="match status" value="1"/>
</dbReference>
<feature type="transmembrane region" description="Helical" evidence="1">
    <location>
        <begin position="21"/>
        <end position="42"/>
    </location>
</feature>
<reference evidence="2 3" key="1">
    <citation type="submission" date="2018-08" db="EMBL/GenBank/DDBJ databases">
        <title>Genomic Encyclopedia of Type Strains, Phase IV (KMG-IV): sequencing the most valuable type-strain genomes for metagenomic binning, comparative biology and taxonomic classification.</title>
        <authorList>
            <person name="Goeker M."/>
        </authorList>
    </citation>
    <scope>NUCLEOTIDE SEQUENCE [LARGE SCALE GENOMIC DNA]</scope>
    <source>
        <strain evidence="2 3">DSM 23923</strain>
    </source>
</reference>
<feature type="transmembrane region" description="Helical" evidence="1">
    <location>
        <begin position="54"/>
        <end position="72"/>
    </location>
</feature>
<comment type="caution">
    <text evidence="2">The sequence shown here is derived from an EMBL/GenBank/DDBJ whole genome shotgun (WGS) entry which is preliminary data.</text>
</comment>
<keyword evidence="1" id="KW-0812">Transmembrane</keyword>
<proteinExistence type="inferred from homology"/>
<name>A0A347ZVQ9_9CHLR</name>
<evidence type="ECO:0000313" key="3">
    <source>
        <dbReference type="Proteomes" id="UP000256388"/>
    </source>
</evidence>